<comment type="subcellular location">
    <subcellularLocation>
        <location evidence="1">Cytoplasm</location>
    </subcellularLocation>
</comment>
<reference evidence="7" key="1">
    <citation type="submission" date="2020-06" db="EMBL/GenBank/DDBJ databases">
        <title>Draft genome of Bugula neritina, a colonial animal packing powerful symbionts and potential medicines.</title>
        <authorList>
            <person name="Rayko M."/>
        </authorList>
    </citation>
    <scope>NUCLEOTIDE SEQUENCE [LARGE SCALE GENOMIC DNA]</scope>
    <source>
        <strain evidence="7">Kwan_BN1</strain>
    </source>
</reference>
<feature type="domain" description="Ig-like" evidence="6">
    <location>
        <begin position="1450"/>
        <end position="1543"/>
    </location>
</feature>
<name>A0A7J7JWS1_BUGNE</name>
<dbReference type="EMBL" id="VXIV02001746">
    <property type="protein sequence ID" value="KAF6030154.1"/>
    <property type="molecule type" value="Genomic_DNA"/>
</dbReference>
<evidence type="ECO:0000256" key="1">
    <source>
        <dbReference type="ARBA" id="ARBA00004496"/>
    </source>
</evidence>
<protein>
    <recommendedName>
        <fullName evidence="6">Ig-like domain-containing protein</fullName>
    </recommendedName>
</protein>
<dbReference type="GO" id="GO:0060298">
    <property type="term" value="P:positive regulation of sarcomere organization"/>
    <property type="evidence" value="ECO:0007669"/>
    <property type="project" value="UniProtKB-ARBA"/>
</dbReference>
<feature type="region of interest" description="Disordered" evidence="5">
    <location>
        <begin position="1094"/>
        <end position="1218"/>
    </location>
</feature>
<accession>A0A7J7JWS1</accession>
<feature type="region of interest" description="Disordered" evidence="5">
    <location>
        <begin position="1261"/>
        <end position="1296"/>
    </location>
</feature>
<dbReference type="GO" id="GO:0005737">
    <property type="term" value="C:cytoplasm"/>
    <property type="evidence" value="ECO:0007669"/>
    <property type="project" value="UniProtKB-SubCell"/>
</dbReference>
<dbReference type="PANTHER" id="PTHR47633">
    <property type="entry name" value="IMMUNOGLOBULIN"/>
    <property type="match status" value="1"/>
</dbReference>
<dbReference type="InterPro" id="IPR013098">
    <property type="entry name" value="Ig_I-set"/>
</dbReference>
<feature type="domain" description="Ig-like" evidence="6">
    <location>
        <begin position="281"/>
        <end position="408"/>
    </location>
</feature>
<feature type="region of interest" description="Disordered" evidence="5">
    <location>
        <begin position="855"/>
        <end position="904"/>
    </location>
</feature>
<keyword evidence="8" id="KW-1185">Reference proteome</keyword>
<feature type="domain" description="Ig-like" evidence="6">
    <location>
        <begin position="1747"/>
        <end position="1852"/>
    </location>
</feature>
<evidence type="ECO:0000256" key="2">
    <source>
        <dbReference type="ARBA" id="ARBA00022490"/>
    </source>
</evidence>
<dbReference type="FunFam" id="2.60.40.10:FF:000425">
    <property type="entry name" value="Myosin light chain kinase"/>
    <property type="match status" value="1"/>
</dbReference>
<feature type="compositionally biased region" description="Basic and acidic residues" evidence="5">
    <location>
        <begin position="1113"/>
        <end position="1127"/>
    </location>
</feature>
<organism evidence="7 8">
    <name type="scientific">Bugula neritina</name>
    <name type="common">Brown bryozoan</name>
    <name type="synonym">Sertularia neritina</name>
    <dbReference type="NCBI Taxonomy" id="10212"/>
    <lineage>
        <taxon>Eukaryota</taxon>
        <taxon>Metazoa</taxon>
        <taxon>Spiralia</taxon>
        <taxon>Lophotrochozoa</taxon>
        <taxon>Bryozoa</taxon>
        <taxon>Gymnolaemata</taxon>
        <taxon>Cheilostomatida</taxon>
        <taxon>Flustrina</taxon>
        <taxon>Buguloidea</taxon>
        <taxon>Bugulidae</taxon>
        <taxon>Bugula</taxon>
    </lineage>
</organism>
<dbReference type="InterPro" id="IPR003599">
    <property type="entry name" value="Ig_sub"/>
</dbReference>
<dbReference type="InterPro" id="IPR007110">
    <property type="entry name" value="Ig-like_dom"/>
</dbReference>
<evidence type="ECO:0000256" key="4">
    <source>
        <dbReference type="ARBA" id="ARBA00023319"/>
    </source>
</evidence>
<keyword evidence="3" id="KW-1015">Disulfide bond</keyword>
<dbReference type="SMART" id="SM00409">
    <property type="entry name" value="IG"/>
    <property type="match status" value="7"/>
</dbReference>
<dbReference type="PANTHER" id="PTHR47633:SF13">
    <property type="entry name" value="MYOPALLADIN"/>
    <property type="match status" value="1"/>
</dbReference>
<evidence type="ECO:0000256" key="3">
    <source>
        <dbReference type="ARBA" id="ARBA00023157"/>
    </source>
</evidence>
<keyword evidence="4" id="KW-0393">Immunoglobulin domain</keyword>
<dbReference type="SMART" id="SM00408">
    <property type="entry name" value="IGc2"/>
    <property type="match status" value="6"/>
</dbReference>
<dbReference type="Pfam" id="PF07679">
    <property type="entry name" value="I-set"/>
    <property type="match status" value="9"/>
</dbReference>
<dbReference type="FunFam" id="2.60.40.10:FF:000107">
    <property type="entry name" value="Myosin, light chain kinase a"/>
    <property type="match status" value="2"/>
</dbReference>
<dbReference type="OrthoDB" id="504170at2759"/>
<feature type="compositionally biased region" description="Basic and acidic residues" evidence="5">
    <location>
        <begin position="855"/>
        <end position="864"/>
    </location>
</feature>
<evidence type="ECO:0000259" key="6">
    <source>
        <dbReference type="PROSITE" id="PS50835"/>
    </source>
</evidence>
<keyword evidence="2" id="KW-0963">Cytoplasm</keyword>
<proteinExistence type="predicted"/>
<evidence type="ECO:0000256" key="5">
    <source>
        <dbReference type="SAM" id="MobiDB-lite"/>
    </source>
</evidence>
<dbReference type="InterPro" id="IPR003598">
    <property type="entry name" value="Ig_sub2"/>
</dbReference>
<feature type="domain" description="Ig-like" evidence="6">
    <location>
        <begin position="662"/>
        <end position="755"/>
    </location>
</feature>
<gene>
    <name evidence="7" type="ORF">EB796_011532</name>
</gene>
<comment type="caution">
    <text evidence="7">The sequence shown here is derived from an EMBL/GenBank/DDBJ whole genome shotgun (WGS) entry which is preliminary data.</text>
</comment>
<feature type="domain" description="Ig-like" evidence="6">
    <location>
        <begin position="783"/>
        <end position="819"/>
    </location>
</feature>
<evidence type="ECO:0000313" key="7">
    <source>
        <dbReference type="EMBL" id="KAF6030154.1"/>
    </source>
</evidence>
<dbReference type="Gene3D" id="2.60.40.10">
    <property type="entry name" value="Immunoglobulins"/>
    <property type="match status" value="9"/>
</dbReference>
<feature type="domain" description="Ig-like" evidence="6">
    <location>
        <begin position="1554"/>
        <end position="1644"/>
    </location>
</feature>
<dbReference type="FunFam" id="2.60.40.10:FF:000032">
    <property type="entry name" value="palladin isoform X1"/>
    <property type="match status" value="2"/>
</dbReference>
<dbReference type="GO" id="GO:0045989">
    <property type="term" value="P:positive regulation of striated muscle contraction"/>
    <property type="evidence" value="ECO:0007669"/>
    <property type="project" value="UniProtKB-ARBA"/>
</dbReference>
<evidence type="ECO:0000313" key="8">
    <source>
        <dbReference type="Proteomes" id="UP000593567"/>
    </source>
</evidence>
<dbReference type="Proteomes" id="UP000593567">
    <property type="component" value="Unassembled WGS sequence"/>
</dbReference>
<feature type="domain" description="Ig-like" evidence="6">
    <location>
        <begin position="413"/>
        <end position="503"/>
    </location>
</feature>
<dbReference type="PROSITE" id="PS50835">
    <property type="entry name" value="IG_LIKE"/>
    <property type="match status" value="7"/>
</dbReference>
<sequence>MLTPEPNTVHLEAATAPSVVSAKLDTTAELSEIPYDSTVPEEIDSIADSHGQAIIPVSVTTLEQTVDELSVTPLDTSKLDVSQREKIDVTLEEVSPAQPLANVGTGIKAIDANATQKLEESEIESVAPHEVVITEDQPDTVHLEAATAPSVASAKLDKAAELSEIPYDSTVPEEIDSISDSHSQETIPVSVTTLEQTVDELSVTPLDTSKLDVSQREKVDVTLEEVSPSQPLANVGTDLEAIDANTTEKLEESEIESVAPHEVVVTEDQPDTVHLQAATAPSVASAKLDKAAELSEIPCDSTIPEEIEITTSKATCEVPTIHKISEQLDFDLHQEMKLSVDYTADEAPEVTWFKDDEEITDSQNTIIITDEKMSTLLIKECTVDDEGDYEVVISNVAGEASHMFETIVYAEKPVIVQALPDNVNVILHQPAMLAVKFDSPMETKVSWMANGVTLEDSVKYQITTTENETSLRVADTIKDDAEMVYTCRVKNIAGHTETACSLTTISETPVSVDTVAIHDTTPSDSAAPVSVEVTTPDGKPGVVREDDKAPTFVQCLQDTEVNEGSTASFMVEVKDAAEIYFTREGEVIEDADRFIISSQDDKHYLEICDVESDDEGEYTVICENQYGHVTSTAELLVSVESLKKLEVLDFQPSEEKLEYKKPYFTKIPTLTLPVKPKETATLIANIDGTPRPKVTWYKVTDGKLEEADDTSKYHIEDYDTTYCLEIKSTEETDVGTYVVKADNEAGDVEAEFVVKMQKTVVDDDTALQASPVLLKSTKQSKAPLFTEELTDVTIYSNQPLVLKCKVTGLPRPDIRWFRNDMELFSTPNVNIVYENEVIAEVTPIVDTIKDVPKTMTKEDSPKVETEEETPQVEVARDTPEVTAKTDSPNVSDEGDTPEVTAKEDTVEIEATESISEILVAVEAEVEESTPVVKEGEETPIVTVTEDTPKSEIEKVTQEVAEDVVEIEAEKGVPEVQVADETPVVEDGIDIPKVTEDIHEDKVDDTDDVTVIETVTEIEAQEDTPEVPILEDIPKDEIEKDTSKGAKEVPKTELQEDTLKVTVTDETPKNEVEKVANEIEDTETIADIEAQEEMPSVANDTSKATVEEDTPVLTDEKATPEATVEKDTPVQANEKATPKATVEEDTPVLTDEKATPEATVEEDTPVLTDEKATPEATVEEDTPVLTDEKATPEATVEEDTPVLTDEKATPEVAAENTPKIKIAEDAPKTEVAALKIKPEESAAKVAVVEDVHKGQAELDTLEKADDEVVSTTDRSQEKLEGSAQKALSSTEAPTADISELHVPVDNKLVPDTRINDNLVQDYDADELFEPLAVSSPVDSPSLMILETTTLPLKESVAANVSEKPSTTLTQPVDSKPSTLMETTPFDIVQPGAAPETQELFDVGQPIFSEKINVIEKSETVVKSDEPITDDAVDLVDSIGKVCYCLDKTVAPTINTPLDHVTKTEGFPVSLRIGYTGQPTPTLQWYLNEQPLDLVDKKHVTSVVNTTDQTLHTLTISSTNPSDTGVYKAVVTNVAGEVTSEAKVTVTAKPKKRQGPKFIQKVKDVIEVTEGDSVTFNAEVTGYPEPTVQWTKTDVAITSDLPGFKVEQEGGVHRLIISQVRPAMAALYCATAKNDVGQISSRGRLKVKPAKKPEILQKFKDAKAPIGGIIEFSTKVRAFPPAEVVWKLNDEPVEQSDSVTIEFIKPMTHSIVFHDVPESMHQAQVALVATNVAGTDSTSSKLTVQGHAPKFILKPIKCTVLEGSTAMFQCKISGEPYPKVTWSKGRKILTTTKTKNVEVYYDETEDQHNVVLKDAMAATAGTYVVTIENEHGTEKCSATLIVTQDAKEMEDWVSQLKKTEIHKAEVEEDAVDWGNLKTARRTSKAEETQDLDFNLRHVPSAEDAITIETTEVSQSLPPFEPVELPDFERTKIEPLEQITRQPAVENQMSRKWLLVNMSGRRSLSLRQLLTKSSWLYQRLSENSFENYQMW</sequence>
<dbReference type="InterPro" id="IPR036179">
    <property type="entry name" value="Ig-like_dom_sf"/>
</dbReference>
<dbReference type="InterPro" id="IPR013783">
    <property type="entry name" value="Ig-like_fold"/>
</dbReference>
<dbReference type="SUPFAM" id="SSF48726">
    <property type="entry name" value="Immunoglobulin"/>
    <property type="match status" value="9"/>
</dbReference>
<dbReference type="GO" id="GO:0004672">
    <property type="term" value="F:protein kinase activity"/>
    <property type="evidence" value="ECO:0007669"/>
    <property type="project" value="TreeGrafter"/>
</dbReference>